<protein>
    <submittedName>
        <fullName evidence="3">Uncharacterized protein</fullName>
    </submittedName>
</protein>
<reference evidence="3" key="1">
    <citation type="submission" date="2015-05" db="EMBL/GenBank/DDBJ databases">
        <authorList>
            <person name="Wang D.B."/>
            <person name="Wang M."/>
        </authorList>
    </citation>
    <scope>NUCLEOTIDE SEQUENCE</scope>
    <source>
        <strain evidence="3">36-1</strain>
    </source>
</reference>
<reference evidence="2 5" key="4">
    <citation type="journal article" date="2024" name="Microbiol. Resour. Announc.">
        <title>Genome annotations for the ascomycete fungi Trichoderma harzianum, Trichoderma aggressivum, and Purpureocillium lilacinum.</title>
        <authorList>
            <person name="Beijen E.P.W."/>
            <person name="Ohm R.A."/>
        </authorList>
    </citation>
    <scope>NUCLEOTIDE SEQUENCE [LARGE SCALE GENOMIC DNA]</scope>
    <source>
        <strain evidence="2 5">CBS 150709</strain>
    </source>
</reference>
<keyword evidence="5" id="KW-1185">Reference proteome</keyword>
<dbReference type="Proteomes" id="UP000245956">
    <property type="component" value="Unassembled WGS sequence"/>
</dbReference>
<evidence type="ECO:0000313" key="2">
    <source>
        <dbReference type="EMBL" id="KAK4094797.1"/>
    </source>
</evidence>
<feature type="compositionally biased region" description="Low complexity" evidence="1">
    <location>
        <begin position="1"/>
        <end position="15"/>
    </location>
</feature>
<dbReference type="Proteomes" id="UP001287286">
    <property type="component" value="Unassembled WGS sequence"/>
</dbReference>
<reference evidence="2" key="3">
    <citation type="submission" date="2023-11" db="EMBL/GenBank/DDBJ databases">
        <authorList>
            <person name="Beijen E."/>
            <person name="Ohm R.A."/>
        </authorList>
    </citation>
    <scope>NUCLEOTIDE SEQUENCE</scope>
    <source>
        <strain evidence="2">CBS 150709</strain>
    </source>
</reference>
<evidence type="ECO:0000313" key="4">
    <source>
        <dbReference type="Proteomes" id="UP000245956"/>
    </source>
</evidence>
<evidence type="ECO:0000256" key="1">
    <source>
        <dbReference type="SAM" id="MobiDB-lite"/>
    </source>
</evidence>
<gene>
    <name evidence="3" type="ORF">PCL_03054</name>
    <name evidence="2" type="ORF">Purlil1_493</name>
</gene>
<evidence type="ECO:0000313" key="3">
    <source>
        <dbReference type="EMBL" id="PWI67286.1"/>
    </source>
</evidence>
<organism evidence="3 4">
    <name type="scientific">Purpureocillium lilacinum</name>
    <name type="common">Paecilomyces lilacinus</name>
    <dbReference type="NCBI Taxonomy" id="33203"/>
    <lineage>
        <taxon>Eukaryota</taxon>
        <taxon>Fungi</taxon>
        <taxon>Dikarya</taxon>
        <taxon>Ascomycota</taxon>
        <taxon>Pezizomycotina</taxon>
        <taxon>Sordariomycetes</taxon>
        <taxon>Hypocreomycetidae</taxon>
        <taxon>Hypocreales</taxon>
        <taxon>Ophiocordycipitaceae</taxon>
        <taxon>Purpureocillium</taxon>
    </lineage>
</organism>
<accession>A0A2U3DYI9</accession>
<name>A0A2U3DYI9_PURLI</name>
<evidence type="ECO:0000313" key="5">
    <source>
        <dbReference type="Proteomes" id="UP001287286"/>
    </source>
</evidence>
<reference evidence="3 4" key="2">
    <citation type="journal article" date="2016" name="Front. Microbiol.">
        <title>Genome and transcriptome sequences reveal the specific parasitism of the nematophagous Purpureocillium lilacinum 36-1.</title>
        <authorList>
            <person name="Xie J."/>
            <person name="Li S."/>
            <person name="Mo C."/>
            <person name="Xiao X."/>
            <person name="Peng D."/>
            <person name="Wang G."/>
            <person name="Xiao Y."/>
        </authorList>
    </citation>
    <scope>NUCLEOTIDE SEQUENCE [LARGE SCALE GENOMIC DNA]</scope>
    <source>
        <strain evidence="3 4">36-1</strain>
    </source>
</reference>
<proteinExistence type="predicted"/>
<dbReference type="EMBL" id="JAWRVI010000002">
    <property type="protein sequence ID" value="KAK4094797.1"/>
    <property type="molecule type" value="Genomic_DNA"/>
</dbReference>
<dbReference type="EMBL" id="LCWV01000019">
    <property type="protein sequence ID" value="PWI67286.1"/>
    <property type="molecule type" value="Genomic_DNA"/>
</dbReference>
<sequence>MHKWLAAPSPAQPSSRAGLAHGSWLMSDPRPRYVTVAKLGSRDDQNAETWRANRAGDAASGQQGARVTCGTVRPFLVRSLLYSPTEYGTYVSTSPRVRTAYEGRRCCGSGRRPGTGGQAHSVLARCRRTNPAPAAVLDERKPLAWHGLAARQPGIHTARVSERARDTREKDTLDSGFDDWSQWAREPSWGPVVPIRKFEGWPWRGAPSFSSVPCCTTFVLVLCTDGRTAAHHSPIEARAPRTYMSAGMI</sequence>
<dbReference type="AlphaFoldDB" id="A0A2U3DYI9"/>
<comment type="caution">
    <text evidence="3">The sequence shown here is derived from an EMBL/GenBank/DDBJ whole genome shotgun (WGS) entry which is preliminary data.</text>
</comment>
<feature type="region of interest" description="Disordered" evidence="1">
    <location>
        <begin position="1"/>
        <end position="23"/>
    </location>
</feature>